<keyword evidence="3" id="KW-0614">Plasmid</keyword>
<organism evidence="3 4">
    <name type="scientific">Bacillus methanolicus (strain MGA3 / ATCC 53907)</name>
    <dbReference type="NCBI Taxonomy" id="796606"/>
    <lineage>
        <taxon>Bacteria</taxon>
        <taxon>Bacillati</taxon>
        <taxon>Bacillota</taxon>
        <taxon>Bacilli</taxon>
        <taxon>Bacillales</taxon>
        <taxon>Bacillaceae</taxon>
        <taxon>Bacillus</taxon>
    </lineage>
</organism>
<sequence>MQANSKYINKSSAFWAYVKLLSEKLGYSKDGKVIYYLEQQARAKLKELGINVKEDIFQDVLKYLKYRADLLNKQKDYLMDVKEARKYFQIAFKDHQQNHYTCKLPLNKQRNEKKDYAFFTCIINIIAEKELRHFANNNGLVYGKDIYFDDNPMNLSYVLNVNKELEGIMSRRFDGAFPSTINPILIWEIKEYYYTTTFGSRIADGVYETQLDGYEIKTIREETLKNIQHIYFIDDYNTWWNMGKSYLCRIIDMLHMGLVDEVIMGKEVFERWPQILRSVLNQYYKK</sequence>
<dbReference type="RefSeq" id="WP_003349863.1">
    <property type="nucleotide sequence ID" value="NZ_ADWW01000012.1"/>
</dbReference>
<evidence type="ECO:0000313" key="3">
    <source>
        <dbReference type="EMBL" id="AIE61741.1"/>
    </source>
</evidence>
<feature type="domain" description="DUF7690" evidence="2">
    <location>
        <begin position="1"/>
        <end position="74"/>
    </location>
</feature>
<keyword evidence="4" id="KW-1185">Reference proteome</keyword>
<proteinExistence type="predicted"/>
<dbReference type="HOGENOM" id="CLU_081293_0_0_9"/>
<protein>
    <submittedName>
        <fullName evidence="3">Uncharacterized protein</fullName>
    </submittedName>
</protein>
<geneLocation type="plasmid" evidence="3 4">
    <name>pBM69</name>
</geneLocation>
<gene>
    <name evidence="3" type="ORF">BMMGA3_16960</name>
</gene>
<feature type="domain" description="DUF7687" evidence="1">
    <location>
        <begin position="79"/>
        <end position="278"/>
    </location>
</feature>
<dbReference type="Pfam" id="PF24739">
    <property type="entry name" value="DUF7690"/>
    <property type="match status" value="1"/>
</dbReference>
<dbReference type="Proteomes" id="UP000027602">
    <property type="component" value="Plasmid pBM69"/>
</dbReference>
<dbReference type="eggNOG" id="ENOG5030AGG">
    <property type="taxonomic scope" value="Bacteria"/>
</dbReference>
<accession>I3DTG0</accession>
<evidence type="ECO:0000313" key="4">
    <source>
        <dbReference type="Proteomes" id="UP000027602"/>
    </source>
</evidence>
<evidence type="ECO:0000259" key="2">
    <source>
        <dbReference type="Pfam" id="PF24739"/>
    </source>
</evidence>
<dbReference type="Pfam" id="PF24736">
    <property type="entry name" value="DUF7687"/>
    <property type="match status" value="1"/>
</dbReference>
<reference evidence="3 4" key="1">
    <citation type="journal article" date="2015" name="BMC Genomics">
        <title>Transcriptome analysis of thermophilic methylotrophic Bacillus methanolicus MGA3 using RNA-sequencing provides detailed insights into its previously uncharted transcriptional landscape.</title>
        <authorList>
            <person name="Irla M."/>
            <person name="Neshat A."/>
            <person name="Brautaset T."/>
            <person name="Ruckert C."/>
            <person name="Kalinowski J."/>
            <person name="Wendisch V.F."/>
        </authorList>
    </citation>
    <scope>NUCLEOTIDE SEQUENCE [LARGE SCALE GENOMIC DNA]</scope>
    <source>
        <strain evidence="4">MGA3 / ATCC 53907</strain>
        <plasmid evidence="4">Plasmid pBM69</plasmid>
    </source>
</reference>
<dbReference type="KEGG" id="bmet:BMMGA3_16960"/>
<evidence type="ECO:0000259" key="1">
    <source>
        <dbReference type="Pfam" id="PF24736"/>
    </source>
</evidence>
<dbReference type="InterPro" id="IPR056107">
    <property type="entry name" value="DUF7690"/>
</dbReference>
<dbReference type="EMBL" id="CP007740">
    <property type="protein sequence ID" value="AIE61741.1"/>
    <property type="molecule type" value="Genomic_DNA"/>
</dbReference>
<dbReference type="AlphaFoldDB" id="I3DTG0"/>
<name>I3DTG0_BACMM</name>
<dbReference type="REBASE" id="89997">
    <property type="entry name" value="BmeMGA3ORF16950P"/>
</dbReference>
<dbReference type="InterPro" id="IPR056104">
    <property type="entry name" value="DUF7687"/>
</dbReference>